<proteinExistence type="predicted"/>
<keyword evidence="2" id="KW-1185">Reference proteome</keyword>
<name>A0A1E1L054_9HELO</name>
<dbReference type="AlphaFoldDB" id="A0A1E1L054"/>
<dbReference type="EMBL" id="FJUX01000065">
    <property type="protein sequence ID" value="CZT03885.1"/>
    <property type="molecule type" value="Genomic_DNA"/>
</dbReference>
<accession>A0A1E1L054</accession>
<reference evidence="2" key="1">
    <citation type="submission" date="2016-03" db="EMBL/GenBank/DDBJ databases">
        <authorList>
            <person name="Guldener U."/>
        </authorList>
    </citation>
    <scope>NUCLEOTIDE SEQUENCE [LARGE SCALE GENOMIC DNA]</scope>
    <source>
        <strain evidence="2">04CH-RAC-A.6.1</strain>
    </source>
</reference>
<evidence type="ECO:0000313" key="2">
    <source>
        <dbReference type="Proteomes" id="UP000178912"/>
    </source>
</evidence>
<protein>
    <submittedName>
        <fullName evidence="1">Uncharacterized protein</fullName>
    </submittedName>
</protein>
<evidence type="ECO:0000313" key="1">
    <source>
        <dbReference type="EMBL" id="CZT03885.1"/>
    </source>
</evidence>
<organism evidence="1 2">
    <name type="scientific">Rhynchosporium agropyri</name>
    <dbReference type="NCBI Taxonomy" id="914238"/>
    <lineage>
        <taxon>Eukaryota</taxon>
        <taxon>Fungi</taxon>
        <taxon>Dikarya</taxon>
        <taxon>Ascomycota</taxon>
        <taxon>Pezizomycotina</taxon>
        <taxon>Leotiomycetes</taxon>
        <taxon>Helotiales</taxon>
        <taxon>Ploettnerulaceae</taxon>
        <taxon>Rhynchosporium</taxon>
    </lineage>
</organism>
<gene>
    <name evidence="1" type="ORF">RAG0_10532</name>
</gene>
<sequence length="44" mass="4842">MKRNYISLPHDNSTSSYVSFGENVNVGLWHYGPASSFGLLLAPD</sequence>
<dbReference type="Proteomes" id="UP000178912">
    <property type="component" value="Unassembled WGS sequence"/>
</dbReference>